<comment type="caution">
    <text evidence="1">The sequence shown here is derived from an EMBL/GenBank/DDBJ whole genome shotgun (WGS) entry which is preliminary data.</text>
</comment>
<name>A0A4R9AUH8_9MICO</name>
<keyword evidence="2" id="KW-1185">Reference proteome</keyword>
<dbReference type="RefSeq" id="WP_134551805.1">
    <property type="nucleotide sequence ID" value="NZ_SOHL01000016.1"/>
</dbReference>
<evidence type="ECO:0000313" key="2">
    <source>
        <dbReference type="Proteomes" id="UP000297983"/>
    </source>
</evidence>
<evidence type="ECO:0000313" key="1">
    <source>
        <dbReference type="EMBL" id="TFD70327.1"/>
    </source>
</evidence>
<dbReference type="EMBL" id="SOHL01000016">
    <property type="protein sequence ID" value="TFD70327.1"/>
    <property type="molecule type" value="Genomic_DNA"/>
</dbReference>
<organism evidence="1 2">
    <name type="scientific">Cryobacterium gelidum</name>
    <dbReference type="NCBI Taxonomy" id="1259164"/>
    <lineage>
        <taxon>Bacteria</taxon>
        <taxon>Bacillati</taxon>
        <taxon>Actinomycetota</taxon>
        <taxon>Actinomycetes</taxon>
        <taxon>Micrococcales</taxon>
        <taxon>Microbacteriaceae</taxon>
        <taxon>Cryobacterium</taxon>
    </lineage>
</organism>
<gene>
    <name evidence="1" type="ORF">E3T50_10715</name>
</gene>
<dbReference type="Proteomes" id="UP000297983">
    <property type="component" value="Unassembled WGS sequence"/>
</dbReference>
<sequence length="298" mass="32724">MHWDRLDLDARYLFRIRAYAAVSADPPVFSHHSAAAIWGFPRPTSWPTDVHITVPQALGGRSKPGIVRHSATTPDALPSGAITRGGLLVTSAAQTAVTMARVLPSPQAVAMMDKAIHIPRRMAPEGSPVTILVSRDELQSAMDTLAGSGRRYGKSAALRAGDFASTQSDSGGESISRAHMFLLGFTAPELQVRFDDAAGFIAYVDFFWRGINKVGEFDGHGKYVKEAYMSGRTTAEIVMNEKRREDRIRACGPSVSRWDWPVARDLAAFGMFLSRIGVPGRVNTPTFLRRHRARCRCR</sequence>
<accession>A0A4R9AUH8</accession>
<proteinExistence type="predicted"/>
<dbReference type="AlphaFoldDB" id="A0A4R9AUH8"/>
<reference evidence="1 2" key="1">
    <citation type="submission" date="2019-03" db="EMBL/GenBank/DDBJ databases">
        <title>Genomics of glacier-inhabiting Cryobacterium strains.</title>
        <authorList>
            <person name="Liu Q."/>
            <person name="Xin Y.-H."/>
        </authorList>
    </citation>
    <scope>NUCLEOTIDE SEQUENCE [LARGE SCALE GENOMIC DNA]</scope>
    <source>
        <strain evidence="1 2">Hz16</strain>
    </source>
</reference>
<protein>
    <submittedName>
        <fullName evidence="1">Uncharacterized protein</fullName>
    </submittedName>
</protein>